<dbReference type="Proteomes" id="UP001447188">
    <property type="component" value="Unassembled WGS sequence"/>
</dbReference>
<gene>
    <name evidence="2" type="ORF">Q9L58_007921</name>
</gene>
<comment type="caution">
    <text evidence="2">The sequence shown here is derived from an EMBL/GenBank/DDBJ whole genome shotgun (WGS) entry which is preliminary data.</text>
</comment>
<organism evidence="2 3">
    <name type="scientific">Discina gigas</name>
    <dbReference type="NCBI Taxonomy" id="1032678"/>
    <lineage>
        <taxon>Eukaryota</taxon>
        <taxon>Fungi</taxon>
        <taxon>Dikarya</taxon>
        <taxon>Ascomycota</taxon>
        <taxon>Pezizomycotina</taxon>
        <taxon>Pezizomycetes</taxon>
        <taxon>Pezizales</taxon>
        <taxon>Discinaceae</taxon>
        <taxon>Discina</taxon>
    </lineage>
</organism>
<accession>A0ABR3GB59</accession>
<name>A0ABR3GB59_9PEZI</name>
<sequence length="378" mass="43829">MTLGEPRKRKVEINSIEEEHHEEVKTQLATLKHLTSQNKEIRKRYEVVIKKNLTTAFQTLQAVTARVLQSDDPGWTEANLSIQKDLRSIRDELRSAQVAADGALQELSDKSQEARHEEEKVVLLSQKFKKFVNSLENELPIVLRSENIFWKEASETREELTLCNKQISRRKEELENMSWFRRLVTNTAEMKRQLKLKQATEQKSQQKHERSSWQYIYTRALRVREAQVLVSGRDRINLIEKARKETGEDANALTDMKKALAEIFRDVTMLEACVRSPSIDFDRLDFLKCVLQLQGSEHMAQAELHTDIRSKKGDIKSSWRERLGVSEWEQVQHPYRYPFDELDDIDDIDRAGVTDEGKVGGVPETQMACSCPDCMALK</sequence>
<evidence type="ECO:0000256" key="1">
    <source>
        <dbReference type="SAM" id="Coils"/>
    </source>
</evidence>
<protein>
    <submittedName>
        <fullName evidence="2">Uncharacterized protein</fullName>
    </submittedName>
</protein>
<dbReference type="EMBL" id="JBBBZM010000134">
    <property type="protein sequence ID" value="KAL0633180.1"/>
    <property type="molecule type" value="Genomic_DNA"/>
</dbReference>
<keyword evidence="3" id="KW-1185">Reference proteome</keyword>
<keyword evidence="1" id="KW-0175">Coiled coil</keyword>
<evidence type="ECO:0000313" key="2">
    <source>
        <dbReference type="EMBL" id="KAL0633180.1"/>
    </source>
</evidence>
<reference evidence="2 3" key="1">
    <citation type="submission" date="2024-02" db="EMBL/GenBank/DDBJ databases">
        <title>Discinaceae phylogenomics.</title>
        <authorList>
            <person name="Dirks A.C."/>
            <person name="James T.Y."/>
        </authorList>
    </citation>
    <scope>NUCLEOTIDE SEQUENCE [LARGE SCALE GENOMIC DNA]</scope>
    <source>
        <strain evidence="2 3">ACD0624</strain>
    </source>
</reference>
<evidence type="ECO:0000313" key="3">
    <source>
        <dbReference type="Proteomes" id="UP001447188"/>
    </source>
</evidence>
<feature type="coiled-coil region" evidence="1">
    <location>
        <begin position="86"/>
        <end position="120"/>
    </location>
</feature>
<proteinExistence type="predicted"/>